<evidence type="ECO:0000256" key="1">
    <source>
        <dbReference type="ARBA" id="ARBA00004167"/>
    </source>
</evidence>
<keyword evidence="3" id="KW-0472">Membrane</keyword>
<sequence length="750" mass="83202">MPVILQRSLSAQELGLPGIPRLLDCVQTADERLRYIFGAGTQRAAFTTEARLGCAVIESIAEISGTVLITTTGPGPLALAAGGVLKAAPVQAEPELFAGKNTLLSSRIDETAAQLAEGLIYHARHHAAQAALILNRAPEPSQAFADDLAQKLAGHDLTVVILSSPLPLGKPDEVAQNHLYQAPAAPGKARMTKPDPDRWRAPLGEPLLYELAKWRFLSEARAVLALDASDILAPDGPNAFDLCRETDGGVIALAGMLTYPWRVKGNAGASFGDHICRQFDAARSVTRWGVAPQKAGLNRAWRMIRIADAHMDRLPTAPFYRAMAIRVPGESTAKLVPKTAIIEDAALLALATGPFAHNPVRVPVTELKAVAAKSPQNLRTMIVTTMKNEGPFLLEWIAYHRAIGVTDFLVYTNDCTDGTDTFLQLLQAKGICEHRANPWRQGDVTNPQYSALQASEGEAIMQNADWSICMDCDEFINIKLGDGTLRTLYTAMGDANMISMTWRLFGDSGVVDYEDKPIIAQFDRCAPEIIRKPHQAWGFKTLFRNNDIFRKFGVHRPKGLQPEHWDQIRWLNGSGRPMPQSVLRNGWRSTLATYGYDWVQLNHYAVRSVESFLVKRDRGRVNHVDRDQGRNYWFRMSHNQDRDTSIQTRLPLFQAEMDRLLVDPEIRAAQEYSVAKHREKIAELLTQDAHKTFYAELTSERMRRLCNMQHVFGSAVFALGPDVIPDEVALNPNLPADFFFTVEHAGEASH</sequence>
<accession>A0AA37X2D1</accession>
<organism evidence="4 5">
    <name type="scientific">Cypionkella aquatica</name>
    <dbReference type="NCBI Taxonomy" id="1756042"/>
    <lineage>
        <taxon>Bacteria</taxon>
        <taxon>Pseudomonadati</taxon>
        <taxon>Pseudomonadota</taxon>
        <taxon>Alphaproteobacteria</taxon>
        <taxon>Rhodobacterales</taxon>
        <taxon>Paracoccaceae</taxon>
        <taxon>Cypionkella</taxon>
    </lineage>
</organism>
<reference evidence="4 5" key="1">
    <citation type="journal article" date="2014" name="Int. J. Syst. Evol. Microbiol.">
        <title>Complete genome sequence of Corynebacterium casei LMG S-19264T (=DSM 44701T), isolated from a smear-ripened cheese.</title>
        <authorList>
            <consortium name="US DOE Joint Genome Institute (JGI-PGF)"/>
            <person name="Walter F."/>
            <person name="Albersmeier A."/>
            <person name="Kalinowski J."/>
            <person name="Ruckert C."/>
        </authorList>
    </citation>
    <scope>NUCLEOTIDE SEQUENCE [LARGE SCALE GENOMIC DNA]</scope>
    <source>
        <strain evidence="4 5">NBRC 111766</strain>
    </source>
</reference>
<evidence type="ECO:0000256" key="2">
    <source>
        <dbReference type="ARBA" id="ARBA00022692"/>
    </source>
</evidence>
<evidence type="ECO:0008006" key="6">
    <source>
        <dbReference type="Google" id="ProtNLM"/>
    </source>
</evidence>
<dbReference type="PANTHER" id="PTHR21461">
    <property type="entry name" value="GLYCOSYLTRANSFERASE FAMILY 92 PROTEIN"/>
    <property type="match status" value="1"/>
</dbReference>
<keyword evidence="5" id="KW-1185">Reference proteome</keyword>
<dbReference type="GO" id="GO:0016757">
    <property type="term" value="F:glycosyltransferase activity"/>
    <property type="evidence" value="ECO:0007669"/>
    <property type="project" value="TreeGrafter"/>
</dbReference>
<dbReference type="EMBL" id="BSPP01000004">
    <property type="protein sequence ID" value="GLS86076.1"/>
    <property type="molecule type" value="Genomic_DNA"/>
</dbReference>
<keyword evidence="3" id="KW-1133">Transmembrane helix</keyword>
<evidence type="ECO:0000313" key="5">
    <source>
        <dbReference type="Proteomes" id="UP001157355"/>
    </source>
</evidence>
<protein>
    <recommendedName>
        <fullName evidence="6">Glycosyl transferase family 2</fullName>
    </recommendedName>
</protein>
<dbReference type="PANTHER" id="PTHR21461:SF69">
    <property type="entry name" value="GLYCOSYLTRANSFERASE FAMILY 92 PROTEIN"/>
    <property type="match status" value="1"/>
</dbReference>
<dbReference type="RefSeq" id="WP_284324282.1">
    <property type="nucleotide sequence ID" value="NZ_BSPP01000004.1"/>
</dbReference>
<comment type="subcellular location">
    <subcellularLocation>
        <location evidence="1">Membrane</location>
        <topology evidence="1">Single-pass membrane protein</topology>
    </subcellularLocation>
</comment>
<dbReference type="Proteomes" id="UP001157355">
    <property type="component" value="Unassembled WGS sequence"/>
</dbReference>
<dbReference type="AlphaFoldDB" id="A0AA37X2D1"/>
<keyword evidence="2" id="KW-0812">Transmembrane</keyword>
<gene>
    <name evidence="4" type="ORF">GCM10010873_10500</name>
</gene>
<dbReference type="Pfam" id="PF13704">
    <property type="entry name" value="Glyco_tranf_2_4"/>
    <property type="match status" value="1"/>
</dbReference>
<proteinExistence type="predicted"/>
<dbReference type="GO" id="GO:0005737">
    <property type="term" value="C:cytoplasm"/>
    <property type="evidence" value="ECO:0007669"/>
    <property type="project" value="TreeGrafter"/>
</dbReference>
<evidence type="ECO:0000313" key="4">
    <source>
        <dbReference type="EMBL" id="GLS86076.1"/>
    </source>
</evidence>
<name>A0AA37X2D1_9RHOB</name>
<comment type="caution">
    <text evidence="4">The sequence shown here is derived from an EMBL/GenBank/DDBJ whole genome shotgun (WGS) entry which is preliminary data.</text>
</comment>
<dbReference type="GO" id="GO:0016020">
    <property type="term" value="C:membrane"/>
    <property type="evidence" value="ECO:0007669"/>
    <property type="project" value="UniProtKB-SubCell"/>
</dbReference>
<evidence type="ECO:0000256" key="3">
    <source>
        <dbReference type="ARBA" id="ARBA00022989"/>
    </source>
</evidence>